<comment type="caution">
    <text evidence="1">The sequence shown here is derived from an EMBL/GenBank/DDBJ whole genome shotgun (WGS) entry which is preliminary data.</text>
</comment>
<sequence>MLATHEDAAVVGGHMVAILCALHPSPGLSVRRTGDADAGIPVQVARTGDIHESLVAEGYTDTQGNRYEKETPEGIPNAVIDVLVPSTGSATRIHEVELGGRRFDSVPGLNSAIVSAREVDVEMRLRDGTALTAMPRVPTVELALVLKALAWSDRRADKDVVDIANLLAIRDQHRESSGPWSLNAKALTASRRDGAAALHTLADQWEGGGTRNAPVEVRRLVVRIRRHITDPRP</sequence>
<gene>
    <name evidence="1" type="ORF">GCM10022202_30180</name>
</gene>
<proteinExistence type="predicted"/>
<reference evidence="2" key="1">
    <citation type="journal article" date="2019" name="Int. J. Syst. Evol. Microbiol.">
        <title>The Global Catalogue of Microorganisms (GCM) 10K type strain sequencing project: providing services to taxonomists for standard genome sequencing and annotation.</title>
        <authorList>
            <consortium name="The Broad Institute Genomics Platform"/>
            <consortium name="The Broad Institute Genome Sequencing Center for Infectious Disease"/>
            <person name="Wu L."/>
            <person name="Ma J."/>
        </authorList>
    </citation>
    <scope>NUCLEOTIDE SEQUENCE [LARGE SCALE GENOMIC DNA]</scope>
    <source>
        <strain evidence="2">JCM 16546</strain>
    </source>
</reference>
<dbReference type="Proteomes" id="UP001410795">
    <property type="component" value="Unassembled WGS sequence"/>
</dbReference>
<dbReference type="GO" id="GO:0016740">
    <property type="term" value="F:transferase activity"/>
    <property type="evidence" value="ECO:0007669"/>
    <property type="project" value="UniProtKB-KW"/>
</dbReference>
<dbReference type="RefSeq" id="WP_221856289.1">
    <property type="nucleotide sequence ID" value="NZ_BAAAYV010000020.1"/>
</dbReference>
<evidence type="ECO:0000313" key="2">
    <source>
        <dbReference type="Proteomes" id="UP001410795"/>
    </source>
</evidence>
<dbReference type="EMBL" id="BAAAYV010000020">
    <property type="protein sequence ID" value="GAA3665979.1"/>
    <property type="molecule type" value="Genomic_DNA"/>
</dbReference>
<organism evidence="1 2">
    <name type="scientific">Microbacterium marinilacus</name>
    <dbReference type="NCBI Taxonomy" id="415209"/>
    <lineage>
        <taxon>Bacteria</taxon>
        <taxon>Bacillati</taxon>
        <taxon>Actinomycetota</taxon>
        <taxon>Actinomycetes</taxon>
        <taxon>Micrococcales</taxon>
        <taxon>Microbacteriaceae</taxon>
        <taxon>Microbacterium</taxon>
    </lineage>
</organism>
<evidence type="ECO:0000313" key="1">
    <source>
        <dbReference type="EMBL" id="GAA3665979.1"/>
    </source>
</evidence>
<keyword evidence="1" id="KW-0808">Transferase</keyword>
<accession>A0ABP7BP45</accession>
<keyword evidence="2" id="KW-1185">Reference proteome</keyword>
<name>A0ABP7BP45_9MICO</name>
<protein>
    <submittedName>
        <fullName evidence="1">Nucleotidyl transferase AbiEii/AbiGii toxin family protein</fullName>
    </submittedName>
</protein>